<reference evidence="3 4" key="1">
    <citation type="journal article" date="2022" name="Nat. Plants">
        <title>Genomes of leafy and leafless Platanthera orchids illuminate the evolution of mycoheterotrophy.</title>
        <authorList>
            <person name="Li M.H."/>
            <person name="Liu K.W."/>
            <person name="Li Z."/>
            <person name="Lu H.C."/>
            <person name="Ye Q.L."/>
            <person name="Zhang D."/>
            <person name="Wang J.Y."/>
            <person name="Li Y.F."/>
            <person name="Zhong Z.M."/>
            <person name="Liu X."/>
            <person name="Yu X."/>
            <person name="Liu D.K."/>
            <person name="Tu X.D."/>
            <person name="Liu B."/>
            <person name="Hao Y."/>
            <person name="Liao X.Y."/>
            <person name="Jiang Y.T."/>
            <person name="Sun W.H."/>
            <person name="Chen J."/>
            <person name="Chen Y.Q."/>
            <person name="Ai Y."/>
            <person name="Zhai J.W."/>
            <person name="Wu S.S."/>
            <person name="Zhou Z."/>
            <person name="Hsiao Y.Y."/>
            <person name="Wu W.L."/>
            <person name="Chen Y.Y."/>
            <person name="Lin Y.F."/>
            <person name="Hsu J.L."/>
            <person name="Li C.Y."/>
            <person name="Wang Z.W."/>
            <person name="Zhao X."/>
            <person name="Zhong W.Y."/>
            <person name="Ma X.K."/>
            <person name="Ma L."/>
            <person name="Huang J."/>
            <person name="Chen G.Z."/>
            <person name="Huang M.Z."/>
            <person name="Huang L."/>
            <person name="Peng D.H."/>
            <person name="Luo Y.B."/>
            <person name="Zou S.Q."/>
            <person name="Chen S.P."/>
            <person name="Lan S."/>
            <person name="Tsai W.C."/>
            <person name="Van de Peer Y."/>
            <person name="Liu Z.J."/>
        </authorList>
    </citation>
    <scope>NUCLEOTIDE SEQUENCE [LARGE SCALE GENOMIC DNA]</scope>
    <source>
        <strain evidence="3">Lor287</strain>
    </source>
</reference>
<dbReference type="Pfam" id="PF05971">
    <property type="entry name" value="Methyltransf_10"/>
    <property type="match status" value="2"/>
</dbReference>
<keyword evidence="2" id="KW-0808">Transferase</keyword>
<keyword evidence="4" id="KW-1185">Reference proteome</keyword>
<evidence type="ECO:0000313" key="4">
    <source>
        <dbReference type="Proteomes" id="UP001418222"/>
    </source>
</evidence>
<dbReference type="GO" id="GO:0070475">
    <property type="term" value="P:rRNA base methylation"/>
    <property type="evidence" value="ECO:0007669"/>
    <property type="project" value="TreeGrafter"/>
</dbReference>
<dbReference type="PANTHER" id="PTHR13393">
    <property type="entry name" value="SAM-DEPENDENT METHYLTRANSFERASE"/>
    <property type="match status" value="1"/>
</dbReference>
<dbReference type="Gene3D" id="3.40.50.150">
    <property type="entry name" value="Vaccinia Virus protein VP39"/>
    <property type="match status" value="1"/>
</dbReference>
<dbReference type="PANTHER" id="PTHR13393:SF0">
    <property type="entry name" value="RNA N6-ADENOSINE-METHYLTRANSFERASE METTL16"/>
    <property type="match status" value="1"/>
</dbReference>
<evidence type="ECO:0000256" key="2">
    <source>
        <dbReference type="ARBA" id="ARBA00022679"/>
    </source>
</evidence>
<dbReference type="AlphaFoldDB" id="A0AAP0AYB1"/>
<proteinExistence type="predicted"/>
<name>A0AAP0AYB1_9ASPA</name>
<dbReference type="GO" id="GO:0008168">
    <property type="term" value="F:methyltransferase activity"/>
    <property type="evidence" value="ECO:0007669"/>
    <property type="project" value="UniProtKB-KW"/>
</dbReference>
<protein>
    <recommendedName>
        <fullName evidence="5">U6 small nuclear RNA (adenine-(43)-N(6))-methyltransferase</fullName>
    </recommendedName>
</protein>
<comment type="caution">
    <text evidence="3">The sequence shown here is derived from an EMBL/GenBank/DDBJ whole genome shotgun (WGS) entry which is preliminary data.</text>
</comment>
<gene>
    <name evidence="3" type="ORF">KSP39_PZI021274</name>
</gene>
<dbReference type="SUPFAM" id="SSF53335">
    <property type="entry name" value="S-adenosyl-L-methionine-dependent methyltransferases"/>
    <property type="match status" value="1"/>
</dbReference>
<dbReference type="InterPro" id="IPR029063">
    <property type="entry name" value="SAM-dependent_MTases_sf"/>
</dbReference>
<dbReference type="InterPro" id="IPR010286">
    <property type="entry name" value="METTL16/RlmF"/>
</dbReference>
<dbReference type="EMBL" id="JBBWWQ010000019">
    <property type="protein sequence ID" value="KAK8919048.1"/>
    <property type="molecule type" value="Genomic_DNA"/>
</dbReference>
<organism evidence="3 4">
    <name type="scientific">Platanthera zijinensis</name>
    <dbReference type="NCBI Taxonomy" id="2320716"/>
    <lineage>
        <taxon>Eukaryota</taxon>
        <taxon>Viridiplantae</taxon>
        <taxon>Streptophyta</taxon>
        <taxon>Embryophyta</taxon>
        <taxon>Tracheophyta</taxon>
        <taxon>Spermatophyta</taxon>
        <taxon>Magnoliopsida</taxon>
        <taxon>Liliopsida</taxon>
        <taxon>Asparagales</taxon>
        <taxon>Orchidaceae</taxon>
        <taxon>Orchidoideae</taxon>
        <taxon>Orchideae</taxon>
        <taxon>Orchidinae</taxon>
        <taxon>Platanthera</taxon>
    </lineage>
</organism>
<evidence type="ECO:0000256" key="1">
    <source>
        <dbReference type="ARBA" id="ARBA00022603"/>
    </source>
</evidence>
<sequence length="397" mass="44439">MQGSNARIRGFDIGTGANCIYPLLGAALLGWSFVGSDVTVVALEWAKRNVESNPHLLELIEIRDASDQFSCGHFMSSASDIVNEDHQELLDIKKSGTLPVLAGVVKDGEIFEFCMCNPPFFESIEEAGLNPKTSCEGTPEEMVYPGGERAFITRIIEDSVGLKLSFRWFTTMVGRKANLKSLISKLREVVVSIVKTTEFVQGHTTRWGLAWSFIPPSKAFISSNTPLKSRSSFTLEGLKRQNGAFQILKSSEFFFFDKGFSCKSDLLSFSIRVNISLENGVDLLKIAEKQSLNTPTESQCAFCVSVLEQIPGTVLVRWSSVTKDTPVSEQIHPHCHCEQMQKKSEQDDWKRKTFLTFKGSVEEPPDLCGEDEDKWIPRRGLESWMRSRDAGRKSGRR</sequence>
<dbReference type="Proteomes" id="UP001418222">
    <property type="component" value="Unassembled WGS sequence"/>
</dbReference>
<evidence type="ECO:0000313" key="3">
    <source>
        <dbReference type="EMBL" id="KAK8919048.1"/>
    </source>
</evidence>
<accession>A0AAP0AYB1</accession>
<evidence type="ECO:0008006" key="5">
    <source>
        <dbReference type="Google" id="ProtNLM"/>
    </source>
</evidence>
<dbReference type="GO" id="GO:0005634">
    <property type="term" value="C:nucleus"/>
    <property type="evidence" value="ECO:0007669"/>
    <property type="project" value="TreeGrafter"/>
</dbReference>
<keyword evidence="1" id="KW-0489">Methyltransferase</keyword>